<dbReference type="Gene3D" id="1.10.3720.10">
    <property type="entry name" value="MetI-like"/>
    <property type="match status" value="1"/>
</dbReference>
<keyword evidence="3" id="KW-1003">Cell membrane</keyword>
<comment type="subcellular location">
    <subcellularLocation>
        <location evidence="1 7">Cell membrane</location>
        <topology evidence="1 7">Multi-pass membrane protein</topology>
    </subcellularLocation>
</comment>
<keyword evidence="5 7" id="KW-1133">Transmembrane helix</keyword>
<dbReference type="InterPro" id="IPR035906">
    <property type="entry name" value="MetI-like_sf"/>
</dbReference>
<dbReference type="PANTHER" id="PTHR30151:SF38">
    <property type="entry name" value="ALIPHATIC SULFONATES TRANSPORT PERMEASE PROTEIN SSUC-RELATED"/>
    <property type="match status" value="1"/>
</dbReference>
<dbReference type="Proteomes" id="UP001595847">
    <property type="component" value="Unassembled WGS sequence"/>
</dbReference>
<proteinExistence type="inferred from homology"/>
<dbReference type="EMBL" id="JBHSBH010000010">
    <property type="protein sequence ID" value="MFC3997417.1"/>
    <property type="molecule type" value="Genomic_DNA"/>
</dbReference>
<evidence type="ECO:0000256" key="4">
    <source>
        <dbReference type="ARBA" id="ARBA00022692"/>
    </source>
</evidence>
<dbReference type="CDD" id="cd06261">
    <property type="entry name" value="TM_PBP2"/>
    <property type="match status" value="1"/>
</dbReference>
<feature type="transmembrane region" description="Helical" evidence="7">
    <location>
        <begin position="219"/>
        <end position="240"/>
    </location>
</feature>
<feature type="transmembrane region" description="Helical" evidence="7">
    <location>
        <begin position="124"/>
        <end position="143"/>
    </location>
</feature>
<comment type="similarity">
    <text evidence="7">Belongs to the binding-protein-dependent transport system permease family.</text>
</comment>
<name>A0ABV8FMR8_9ACTN</name>
<evidence type="ECO:0000256" key="6">
    <source>
        <dbReference type="ARBA" id="ARBA00023136"/>
    </source>
</evidence>
<comment type="caution">
    <text evidence="9">The sequence shown here is derived from an EMBL/GenBank/DDBJ whole genome shotgun (WGS) entry which is preliminary data.</text>
</comment>
<accession>A0ABV8FMR8</accession>
<keyword evidence="2 7" id="KW-0813">Transport</keyword>
<reference evidence="10" key="1">
    <citation type="journal article" date="2019" name="Int. J. Syst. Evol. Microbiol.">
        <title>The Global Catalogue of Microorganisms (GCM) 10K type strain sequencing project: providing services to taxonomists for standard genome sequencing and annotation.</title>
        <authorList>
            <consortium name="The Broad Institute Genomics Platform"/>
            <consortium name="The Broad Institute Genome Sequencing Center for Infectious Disease"/>
            <person name="Wu L."/>
            <person name="Ma J."/>
        </authorList>
    </citation>
    <scope>NUCLEOTIDE SEQUENCE [LARGE SCALE GENOMIC DNA]</scope>
    <source>
        <strain evidence="10">TBRC 1826</strain>
    </source>
</reference>
<keyword evidence="10" id="KW-1185">Reference proteome</keyword>
<evidence type="ECO:0000313" key="10">
    <source>
        <dbReference type="Proteomes" id="UP001595847"/>
    </source>
</evidence>
<organism evidence="9 10">
    <name type="scientific">Nocardiopsis sediminis</name>
    <dbReference type="NCBI Taxonomy" id="1778267"/>
    <lineage>
        <taxon>Bacteria</taxon>
        <taxon>Bacillati</taxon>
        <taxon>Actinomycetota</taxon>
        <taxon>Actinomycetes</taxon>
        <taxon>Streptosporangiales</taxon>
        <taxon>Nocardiopsidaceae</taxon>
        <taxon>Nocardiopsis</taxon>
    </lineage>
</organism>
<evidence type="ECO:0000256" key="3">
    <source>
        <dbReference type="ARBA" id="ARBA00022475"/>
    </source>
</evidence>
<feature type="domain" description="ABC transmembrane type-1" evidence="8">
    <location>
        <begin position="54"/>
        <end position="238"/>
    </location>
</feature>
<keyword evidence="4 7" id="KW-0812">Transmembrane</keyword>
<gene>
    <name evidence="9" type="ORF">ACFOVU_15910</name>
</gene>
<feature type="transmembrane region" description="Helical" evidence="7">
    <location>
        <begin position="66"/>
        <end position="88"/>
    </location>
</feature>
<dbReference type="SUPFAM" id="SSF161098">
    <property type="entry name" value="MetI-like"/>
    <property type="match status" value="1"/>
</dbReference>
<dbReference type="InterPro" id="IPR000515">
    <property type="entry name" value="MetI-like"/>
</dbReference>
<protein>
    <submittedName>
        <fullName evidence="9">ABC transporter permease</fullName>
    </submittedName>
</protein>
<sequence>MLQRIRLWDRWLSPLALLIAWQLGASLGLIPDRLLPAPSTVAATAADLLGDGTLAEAITVSLQRVLTGFAIGSVAGIGLAVVTGLSRWGESLLDPPMQMLRTVPIFGLIPLFILWFGIGETPKVALVALAVAIPLYINTAAAIRGVDAKFREVAAVLGLSRAGVVRHVVLPGALPGLLVGLRLSLGSAWLALIVAEQINADAGLGFMVNSAREFLRTDIVVLGLLIYSVLGLLTDALVRFTERRALAWRRAFDAR</sequence>
<evidence type="ECO:0000256" key="2">
    <source>
        <dbReference type="ARBA" id="ARBA00022448"/>
    </source>
</evidence>
<evidence type="ECO:0000256" key="1">
    <source>
        <dbReference type="ARBA" id="ARBA00004651"/>
    </source>
</evidence>
<evidence type="ECO:0000256" key="7">
    <source>
        <dbReference type="RuleBase" id="RU363032"/>
    </source>
</evidence>
<evidence type="ECO:0000313" key="9">
    <source>
        <dbReference type="EMBL" id="MFC3997417.1"/>
    </source>
</evidence>
<keyword evidence="6 7" id="KW-0472">Membrane</keyword>
<evidence type="ECO:0000256" key="5">
    <source>
        <dbReference type="ARBA" id="ARBA00022989"/>
    </source>
</evidence>
<dbReference type="PANTHER" id="PTHR30151">
    <property type="entry name" value="ALKANE SULFONATE ABC TRANSPORTER-RELATED, MEMBRANE SUBUNIT"/>
    <property type="match status" value="1"/>
</dbReference>
<feature type="transmembrane region" description="Helical" evidence="7">
    <location>
        <begin position="100"/>
        <end position="118"/>
    </location>
</feature>
<dbReference type="PROSITE" id="PS50928">
    <property type="entry name" value="ABC_TM1"/>
    <property type="match status" value="1"/>
</dbReference>
<evidence type="ECO:0000259" key="8">
    <source>
        <dbReference type="PROSITE" id="PS50928"/>
    </source>
</evidence>
<dbReference type="Pfam" id="PF00528">
    <property type="entry name" value="BPD_transp_1"/>
    <property type="match status" value="1"/>
</dbReference>